<reference evidence="2 3" key="1">
    <citation type="submission" date="2017-08" db="EMBL/GenBank/DDBJ databases">
        <title>Complete genome of Colwellia sp. NB097-1, a psychrophile bacterium ioslated from Bering Sea.</title>
        <authorList>
            <person name="Chen X."/>
        </authorList>
    </citation>
    <scope>NUCLEOTIDE SEQUENCE [LARGE SCALE GENOMIC DNA]</scope>
    <source>
        <strain evidence="2 3">NB097-1</strain>
    </source>
</reference>
<keyword evidence="3" id="KW-1185">Reference proteome</keyword>
<evidence type="ECO:0000313" key="3">
    <source>
        <dbReference type="Proteomes" id="UP000202259"/>
    </source>
</evidence>
<dbReference type="RefSeq" id="WP_081149387.1">
    <property type="nucleotide sequence ID" value="NZ_CP020465.1"/>
</dbReference>
<dbReference type="Proteomes" id="UP000202259">
    <property type="component" value="Chromosome"/>
</dbReference>
<sequence length="91" mass="10350">MKTATPLKPLDLQSMMIAAYVWLRITLSYFVVGAVITTLISAYLQATNLPVISLIMTIFLCLGVYKAEVTRRFTGLNNYFIQLSNQKHQDY</sequence>
<proteinExistence type="predicted"/>
<keyword evidence="1" id="KW-0812">Transmembrane</keyword>
<evidence type="ECO:0000313" key="2">
    <source>
        <dbReference type="EMBL" id="ASP46989.1"/>
    </source>
</evidence>
<dbReference type="EMBL" id="CP020465">
    <property type="protein sequence ID" value="ASP46989.1"/>
    <property type="molecule type" value="Genomic_DNA"/>
</dbReference>
<keyword evidence="1" id="KW-0472">Membrane</keyword>
<keyword evidence="1" id="KW-1133">Transmembrane helix</keyword>
<evidence type="ECO:0000256" key="1">
    <source>
        <dbReference type="SAM" id="Phobius"/>
    </source>
</evidence>
<feature type="transmembrane region" description="Helical" evidence="1">
    <location>
        <begin position="49"/>
        <end position="65"/>
    </location>
</feature>
<dbReference type="KEGG" id="cber:B5D82_03875"/>
<gene>
    <name evidence="2" type="ORF">B5D82_03875</name>
</gene>
<name>A0A222G574_9GAMM</name>
<protein>
    <submittedName>
        <fullName evidence="2">Uncharacterized protein</fullName>
    </submittedName>
</protein>
<organism evidence="2 3">
    <name type="scientific">Cognaticolwellia beringensis</name>
    <dbReference type="NCBI Taxonomy" id="1967665"/>
    <lineage>
        <taxon>Bacteria</taxon>
        <taxon>Pseudomonadati</taxon>
        <taxon>Pseudomonadota</taxon>
        <taxon>Gammaproteobacteria</taxon>
        <taxon>Alteromonadales</taxon>
        <taxon>Colwelliaceae</taxon>
        <taxon>Cognaticolwellia</taxon>
    </lineage>
</organism>
<dbReference type="OrthoDB" id="6227846at2"/>
<accession>A0A222G574</accession>
<dbReference type="AlphaFoldDB" id="A0A222G574"/>
<feature type="transmembrane region" description="Helical" evidence="1">
    <location>
        <begin position="21"/>
        <end position="43"/>
    </location>
</feature>